<dbReference type="PANTHER" id="PTHR10934:SF16">
    <property type="entry name" value="LARGE RIBOSOMAL SUBUNIT PROTEIN UL15_EL18 DOMAIN-CONTAINING PROTEIN"/>
    <property type="match status" value="1"/>
</dbReference>
<dbReference type="InterPro" id="IPR000039">
    <property type="entry name" value="Ribosomal_eL18"/>
</dbReference>
<keyword evidence="5" id="KW-1185">Reference proteome</keyword>
<dbReference type="EnsemblPlants" id="Bo9g043850.1">
    <property type="protein sequence ID" value="Bo9g043850.1"/>
    <property type="gene ID" value="Bo9g043850"/>
</dbReference>
<accession>A0A0D3E599</accession>
<proteinExistence type="predicted"/>
<dbReference type="Proteomes" id="UP000032141">
    <property type="component" value="Chromosome C9"/>
</dbReference>
<dbReference type="STRING" id="109376.A0A0D3E599"/>
<reference evidence="4 5" key="1">
    <citation type="journal article" date="2014" name="Genome Biol.">
        <title>Transcriptome and methylome profiling reveals relics of genome dominance in the mesopolyploid Brassica oleracea.</title>
        <authorList>
            <person name="Parkin I.A."/>
            <person name="Koh C."/>
            <person name="Tang H."/>
            <person name="Robinson S.J."/>
            <person name="Kagale S."/>
            <person name="Clarke W.E."/>
            <person name="Town C.D."/>
            <person name="Nixon J."/>
            <person name="Krishnakumar V."/>
            <person name="Bidwell S.L."/>
            <person name="Denoeud F."/>
            <person name="Belcram H."/>
            <person name="Links M.G."/>
            <person name="Just J."/>
            <person name="Clarke C."/>
            <person name="Bender T."/>
            <person name="Huebert T."/>
            <person name="Mason A.S."/>
            <person name="Pires J.C."/>
            <person name="Barker G."/>
            <person name="Moore J."/>
            <person name="Walley P.G."/>
            <person name="Manoli S."/>
            <person name="Batley J."/>
            <person name="Edwards D."/>
            <person name="Nelson M.N."/>
            <person name="Wang X."/>
            <person name="Paterson A.H."/>
            <person name="King G."/>
            <person name="Bancroft I."/>
            <person name="Chalhoub B."/>
            <person name="Sharpe A.G."/>
        </authorList>
    </citation>
    <scope>NUCLEOTIDE SEQUENCE</scope>
    <source>
        <strain evidence="4 5">cv. TO1000</strain>
    </source>
</reference>
<dbReference type="Pfam" id="PF17135">
    <property type="entry name" value="Ribosomal_L18"/>
    <property type="match status" value="1"/>
</dbReference>
<dbReference type="GO" id="GO:0003735">
    <property type="term" value="F:structural constituent of ribosome"/>
    <property type="evidence" value="ECO:0007669"/>
    <property type="project" value="InterPro"/>
</dbReference>
<evidence type="ECO:0000256" key="1">
    <source>
        <dbReference type="ARBA" id="ARBA00022980"/>
    </source>
</evidence>
<evidence type="ECO:0000313" key="4">
    <source>
        <dbReference type="EnsemblPlants" id="Bo9g043850.1"/>
    </source>
</evidence>
<reference evidence="4" key="2">
    <citation type="submission" date="2015-03" db="UniProtKB">
        <authorList>
            <consortium name="EnsemblPlants"/>
        </authorList>
    </citation>
    <scope>IDENTIFICATION</scope>
</reference>
<protein>
    <recommendedName>
        <fullName evidence="3">Large ribosomal subunit protein uL15/eL18 domain-containing protein</fullName>
    </recommendedName>
</protein>
<feature type="domain" description="Large ribosomal subunit protein uL15/eL18" evidence="3">
    <location>
        <begin position="19"/>
        <end position="87"/>
    </location>
</feature>
<dbReference type="Gramene" id="Bo9g043850.1">
    <property type="protein sequence ID" value="Bo9g043850.1"/>
    <property type="gene ID" value="Bo9g043850"/>
</dbReference>
<dbReference type="AlphaFoldDB" id="A0A0D3E599"/>
<dbReference type="eggNOG" id="KOG1714">
    <property type="taxonomic scope" value="Eukaryota"/>
</dbReference>
<dbReference type="GO" id="GO:0022625">
    <property type="term" value="C:cytosolic large ribosomal subunit"/>
    <property type="evidence" value="ECO:0007669"/>
    <property type="project" value="TreeGrafter"/>
</dbReference>
<dbReference type="HOGENOM" id="CLU_2389292_0_0_1"/>
<dbReference type="GO" id="GO:0003723">
    <property type="term" value="F:RNA binding"/>
    <property type="evidence" value="ECO:0007669"/>
    <property type="project" value="TreeGrafter"/>
</dbReference>
<organism evidence="4 5">
    <name type="scientific">Brassica oleracea var. oleracea</name>
    <dbReference type="NCBI Taxonomy" id="109376"/>
    <lineage>
        <taxon>Eukaryota</taxon>
        <taxon>Viridiplantae</taxon>
        <taxon>Streptophyta</taxon>
        <taxon>Embryophyta</taxon>
        <taxon>Tracheophyta</taxon>
        <taxon>Spermatophyta</taxon>
        <taxon>Magnoliopsida</taxon>
        <taxon>eudicotyledons</taxon>
        <taxon>Gunneridae</taxon>
        <taxon>Pentapetalae</taxon>
        <taxon>rosids</taxon>
        <taxon>malvids</taxon>
        <taxon>Brassicales</taxon>
        <taxon>Brassicaceae</taxon>
        <taxon>Brassiceae</taxon>
        <taxon>Brassica</taxon>
    </lineage>
</organism>
<dbReference type="PANTHER" id="PTHR10934">
    <property type="entry name" value="60S RIBOSOMAL PROTEIN L18"/>
    <property type="match status" value="1"/>
</dbReference>
<dbReference type="GO" id="GO:0006412">
    <property type="term" value="P:translation"/>
    <property type="evidence" value="ECO:0007669"/>
    <property type="project" value="InterPro"/>
</dbReference>
<keyword evidence="2" id="KW-0687">Ribonucleoprotein</keyword>
<evidence type="ECO:0000313" key="5">
    <source>
        <dbReference type="Proteomes" id="UP000032141"/>
    </source>
</evidence>
<keyword evidence="1" id="KW-0689">Ribosomal protein</keyword>
<evidence type="ECO:0000259" key="3">
    <source>
        <dbReference type="Pfam" id="PF17135"/>
    </source>
</evidence>
<dbReference type="OMA" id="RIFMSKV"/>
<name>A0A0D3E599_BRAOL</name>
<dbReference type="Gene3D" id="3.100.10.10">
    <property type="match status" value="1"/>
</dbReference>
<dbReference type="InterPro" id="IPR021131">
    <property type="entry name" value="Ribosomal_uL15/eL18"/>
</dbReference>
<sequence>MQLKEREEVSNMDGRHVFHKRKEQEDQKTASKFDDVYLKISVKVILWDIQMVRRTDIKFDVVIFKRIFMSKVNKAPLTCAKMVSGYQSRYPSVP</sequence>
<evidence type="ECO:0000256" key="2">
    <source>
        <dbReference type="ARBA" id="ARBA00023274"/>
    </source>
</evidence>